<feature type="non-terminal residue" evidence="2">
    <location>
        <position position="345"/>
    </location>
</feature>
<dbReference type="HOGENOM" id="CLU_003703_12_1_1"/>
<evidence type="ECO:0000259" key="1">
    <source>
        <dbReference type="Pfam" id="PF18803"/>
    </source>
</evidence>
<gene>
    <name evidence="2" type="ORF">M422DRAFT_82805</name>
</gene>
<dbReference type="InterPro" id="IPR040521">
    <property type="entry name" value="KDZ"/>
</dbReference>
<name>A0A0C9UE29_SPHS4</name>
<dbReference type="Proteomes" id="UP000054279">
    <property type="component" value="Unassembled WGS sequence"/>
</dbReference>
<feature type="non-terminal residue" evidence="2">
    <location>
        <position position="1"/>
    </location>
</feature>
<dbReference type="OrthoDB" id="3257613at2759"/>
<dbReference type="Pfam" id="PF18758">
    <property type="entry name" value="KDZ"/>
    <property type="match status" value="1"/>
</dbReference>
<sequence length="345" mass="39274">SFRCQDCIQIPIICQGCMVTAHQFNPLHRIQQRTEHNNKKNYWVSTELSSLGLVIRLNHTMESCPHKPLTGPPTRKFTAVHTNGLHHTVVALCHCPDQPSIMAQLLRAGFFPATTERPQTIFSLAVIQDFRMQTHEAGTTAHAYHSALQRQTDPTFKDRVDDRYREFLRVIQVWGHIEDQIRTGLPFGINQHLPEFHRDCLAVICPACPQPGINMSRETSKEHIKGKPHLFTCFLAADGNFRLVAKEKNQDEEARSLASGRAYMVADDPYWTYLESVHDDIECETCTNHKAGQLGRQLNSKHLRSRGKAVINCTRHTIVRPKAMVDFPKGERYSNIDYALASTIN</sequence>
<protein>
    <recommendedName>
        <fullName evidence="1">CxC2-like cysteine cluster KDZ transposase-associated domain-containing protein</fullName>
    </recommendedName>
</protein>
<dbReference type="InterPro" id="IPR041457">
    <property type="entry name" value="CxC2_KDZ-assoc"/>
</dbReference>
<evidence type="ECO:0000313" key="3">
    <source>
        <dbReference type="Proteomes" id="UP000054279"/>
    </source>
</evidence>
<proteinExistence type="predicted"/>
<organism evidence="2 3">
    <name type="scientific">Sphaerobolus stellatus (strain SS14)</name>
    <dbReference type="NCBI Taxonomy" id="990650"/>
    <lineage>
        <taxon>Eukaryota</taxon>
        <taxon>Fungi</taxon>
        <taxon>Dikarya</taxon>
        <taxon>Basidiomycota</taxon>
        <taxon>Agaricomycotina</taxon>
        <taxon>Agaricomycetes</taxon>
        <taxon>Phallomycetidae</taxon>
        <taxon>Geastrales</taxon>
        <taxon>Sphaerobolaceae</taxon>
        <taxon>Sphaerobolus</taxon>
    </lineage>
</organism>
<accession>A0A0C9UE29</accession>
<dbReference type="Pfam" id="PF18803">
    <property type="entry name" value="CxC2"/>
    <property type="match status" value="1"/>
</dbReference>
<feature type="domain" description="CxC2-like cysteine cluster KDZ transposase-associated" evidence="1">
    <location>
        <begin position="48"/>
        <end position="155"/>
    </location>
</feature>
<keyword evidence="3" id="KW-1185">Reference proteome</keyword>
<dbReference type="EMBL" id="KN837598">
    <property type="protein sequence ID" value="KIJ23736.1"/>
    <property type="molecule type" value="Genomic_DNA"/>
</dbReference>
<dbReference type="AlphaFoldDB" id="A0A0C9UE29"/>
<reference evidence="2 3" key="1">
    <citation type="submission" date="2014-06" db="EMBL/GenBank/DDBJ databases">
        <title>Evolutionary Origins and Diversification of the Mycorrhizal Mutualists.</title>
        <authorList>
            <consortium name="DOE Joint Genome Institute"/>
            <consortium name="Mycorrhizal Genomics Consortium"/>
            <person name="Kohler A."/>
            <person name="Kuo A."/>
            <person name="Nagy L.G."/>
            <person name="Floudas D."/>
            <person name="Copeland A."/>
            <person name="Barry K.W."/>
            <person name="Cichocki N."/>
            <person name="Veneault-Fourrey C."/>
            <person name="LaButti K."/>
            <person name="Lindquist E.A."/>
            <person name="Lipzen A."/>
            <person name="Lundell T."/>
            <person name="Morin E."/>
            <person name="Murat C."/>
            <person name="Riley R."/>
            <person name="Ohm R."/>
            <person name="Sun H."/>
            <person name="Tunlid A."/>
            <person name="Henrissat B."/>
            <person name="Grigoriev I.V."/>
            <person name="Hibbett D.S."/>
            <person name="Martin F."/>
        </authorList>
    </citation>
    <scope>NUCLEOTIDE SEQUENCE [LARGE SCALE GENOMIC DNA]</scope>
    <source>
        <strain evidence="2 3">SS14</strain>
    </source>
</reference>
<evidence type="ECO:0000313" key="2">
    <source>
        <dbReference type="EMBL" id="KIJ23736.1"/>
    </source>
</evidence>